<dbReference type="EMBL" id="JAQQXR010000009">
    <property type="protein sequence ID" value="MDC8759883.1"/>
    <property type="molecule type" value="Genomic_DNA"/>
</dbReference>
<name>A0ABT5K660_9BURK</name>
<reference evidence="2 3" key="1">
    <citation type="submission" date="2022-10" db="EMBL/GenBank/DDBJ databases">
        <title>Janthinobacterium sp. hw3 Genome sequencing.</title>
        <authorList>
            <person name="Park S."/>
        </authorList>
    </citation>
    <scope>NUCLEOTIDE SEQUENCE [LARGE SCALE GENOMIC DNA]</scope>
    <source>
        <strain evidence="3">hw3</strain>
    </source>
</reference>
<protein>
    <recommendedName>
        <fullName evidence="4">Peptidase M61 catalytic domain-containing protein</fullName>
    </recommendedName>
</protein>
<dbReference type="RefSeq" id="WP_273673331.1">
    <property type="nucleotide sequence ID" value="NZ_JAQQXR010000009.1"/>
</dbReference>
<evidence type="ECO:0008006" key="4">
    <source>
        <dbReference type="Google" id="ProtNLM"/>
    </source>
</evidence>
<sequence length="541" mass="57863">MRLIPTLWQTAGLALLPLAAHAAAVDVRIRLSAPDALEISYTLPPQCRELPFLKNGRDGQWRASWQALDDCGAASGDTLSRSGDACPALRFRVPASAAFTGYPGALPIDGGIYVHTSNYALGDGCGEVAYRFLAPGIASAGRAHQGAAAAEAGGDTAALLLRVPLAPGSGPLRHFDARLSAETVAQIRTVADGTVSFLRAAMPDAVYRPPILAATWASEPGGPRVGGSASDVLLLTLYNWPDQPGPDERRQLTLLTAHEFSHRFQMRDAVDGYPDSRLIHEGGGEFLRWISSLQQGWLTPEQAAGDLDNALAQCMLYTEGKSWRALSPRAIGANRLEYHCGLPAYVYALAARQGKGSALARVNDFYKALRQGKTPDFGHALECAGAPQCQARWLPQLLGADAPMDAQWRALLRTSGLATARPATGEQRDAMMLKALGKLMAEDCAGRSSMTPMRDGVLLDGMSVCKTMRSDADVRRIETLPVFGDAQALPAMAAACAARHEVRLGMKNGDTLAVPCSTPYLANREFYGVDMEKVLARLLNE</sequence>
<keyword evidence="1" id="KW-0732">Signal</keyword>
<evidence type="ECO:0000313" key="2">
    <source>
        <dbReference type="EMBL" id="MDC8759883.1"/>
    </source>
</evidence>
<keyword evidence="3" id="KW-1185">Reference proteome</keyword>
<evidence type="ECO:0000256" key="1">
    <source>
        <dbReference type="SAM" id="SignalP"/>
    </source>
</evidence>
<feature type="chain" id="PRO_5047491545" description="Peptidase M61 catalytic domain-containing protein" evidence="1">
    <location>
        <begin position="23"/>
        <end position="541"/>
    </location>
</feature>
<dbReference type="Proteomes" id="UP001221208">
    <property type="component" value="Unassembled WGS sequence"/>
</dbReference>
<comment type="caution">
    <text evidence="2">The sequence shown here is derived from an EMBL/GenBank/DDBJ whole genome shotgun (WGS) entry which is preliminary data.</text>
</comment>
<proteinExistence type="predicted"/>
<feature type="signal peptide" evidence="1">
    <location>
        <begin position="1"/>
        <end position="22"/>
    </location>
</feature>
<evidence type="ECO:0000313" key="3">
    <source>
        <dbReference type="Proteomes" id="UP001221208"/>
    </source>
</evidence>
<organism evidence="2 3">
    <name type="scientific">Janthinobacterium fluminis</name>
    <dbReference type="NCBI Taxonomy" id="2987524"/>
    <lineage>
        <taxon>Bacteria</taxon>
        <taxon>Pseudomonadati</taxon>
        <taxon>Pseudomonadota</taxon>
        <taxon>Betaproteobacteria</taxon>
        <taxon>Burkholderiales</taxon>
        <taxon>Oxalobacteraceae</taxon>
        <taxon>Janthinobacterium</taxon>
    </lineage>
</organism>
<accession>A0ABT5K660</accession>
<gene>
    <name evidence="2" type="ORF">OIK44_20045</name>
</gene>